<dbReference type="EMBL" id="AP008955">
    <property type="protein sequence ID" value="BAH46893.1"/>
    <property type="molecule type" value="Genomic_DNA"/>
</dbReference>
<gene>
    <name evidence="1" type="ordered locus">BBR47_59160</name>
</gene>
<evidence type="ECO:0000313" key="2">
    <source>
        <dbReference type="Proteomes" id="UP000001877"/>
    </source>
</evidence>
<name>C0ZA39_BREBN</name>
<evidence type="ECO:0000313" key="1">
    <source>
        <dbReference type="EMBL" id="BAH46893.1"/>
    </source>
</evidence>
<keyword evidence="2" id="KW-1185">Reference proteome</keyword>
<dbReference type="HOGENOM" id="CLU_183558_0_0_9"/>
<accession>C0ZA39</accession>
<protein>
    <submittedName>
        <fullName evidence="1">Uncharacterized protein</fullName>
    </submittedName>
</protein>
<organism evidence="1 2">
    <name type="scientific">Brevibacillus brevis (strain 47 / JCM 6285 / NBRC 100599)</name>
    <dbReference type="NCBI Taxonomy" id="358681"/>
    <lineage>
        <taxon>Bacteria</taxon>
        <taxon>Bacillati</taxon>
        <taxon>Bacillota</taxon>
        <taxon>Bacilli</taxon>
        <taxon>Bacillales</taxon>
        <taxon>Paenibacillaceae</taxon>
        <taxon>Brevibacillus</taxon>
    </lineage>
</organism>
<proteinExistence type="predicted"/>
<dbReference type="AlphaFoldDB" id="C0ZA39"/>
<dbReference type="Proteomes" id="UP000001877">
    <property type="component" value="Chromosome"/>
</dbReference>
<sequence length="96" mass="10893">MQGTDTKRHPLGIWLDIGRNGEVIMMMGFGFDQKAMKLLGKNVQVKMINGVVIKGTMTHFNNGYLCFITTYKQPNDAEKTKIRRLALKDVTSMQEV</sequence>
<dbReference type="KEGG" id="bbe:BBR47_59160"/>
<reference evidence="1 2" key="1">
    <citation type="submission" date="2005-03" db="EMBL/GenBank/DDBJ databases">
        <title>Brevibacillus brevis strain 47, complete genome.</title>
        <authorList>
            <person name="Hosoyama A."/>
            <person name="Yamada R."/>
            <person name="Hongo Y."/>
            <person name="Terui Y."/>
            <person name="Ankai A."/>
            <person name="Masuyama W."/>
            <person name="Sekiguchi M."/>
            <person name="Takeda T."/>
            <person name="Asano K."/>
            <person name="Ohji S."/>
            <person name="Ichikawa N."/>
            <person name="Narita S."/>
            <person name="Aoki N."/>
            <person name="Miura H."/>
            <person name="Matsushita S."/>
            <person name="Sekigawa T."/>
            <person name="Yamagata H."/>
            <person name="Yoshikawa H."/>
            <person name="Udaka S."/>
            <person name="Tanikawa S."/>
            <person name="Fujita N."/>
        </authorList>
    </citation>
    <scope>NUCLEOTIDE SEQUENCE [LARGE SCALE GENOMIC DNA]</scope>
    <source>
        <strain evidence="2">47 / JCM 6285 / NBRC 100599</strain>
    </source>
</reference>